<dbReference type="GO" id="GO:0032259">
    <property type="term" value="P:methylation"/>
    <property type="evidence" value="ECO:0007669"/>
    <property type="project" value="UniProtKB-KW"/>
</dbReference>
<comment type="caution">
    <text evidence="2">The sequence shown here is derived from an EMBL/GenBank/DDBJ whole genome shotgun (WGS) entry which is preliminary data.</text>
</comment>
<dbReference type="InterPro" id="IPR001214">
    <property type="entry name" value="SET_dom"/>
</dbReference>
<organism evidence="2 3">
    <name type="scientific">endosymbiont of Galathealinum brachiosum</name>
    <dbReference type="NCBI Taxonomy" id="2200906"/>
    <lineage>
        <taxon>Bacteria</taxon>
        <taxon>Pseudomonadati</taxon>
        <taxon>Pseudomonadota</taxon>
        <taxon>Gammaproteobacteria</taxon>
        <taxon>sulfur-oxidizing symbionts</taxon>
    </lineage>
</organism>
<dbReference type="Gene3D" id="2.170.270.10">
    <property type="entry name" value="SET domain"/>
    <property type="match status" value="1"/>
</dbReference>
<evidence type="ECO:0000259" key="1">
    <source>
        <dbReference type="PROSITE" id="PS50280"/>
    </source>
</evidence>
<dbReference type="EMBL" id="QFXC01000011">
    <property type="protein sequence ID" value="RDH82753.1"/>
    <property type="molecule type" value="Genomic_DNA"/>
</dbReference>
<dbReference type="SUPFAM" id="SSF82199">
    <property type="entry name" value="SET domain"/>
    <property type="match status" value="1"/>
</dbReference>
<name>A0A370DD01_9GAMM</name>
<dbReference type="GO" id="GO:0008168">
    <property type="term" value="F:methyltransferase activity"/>
    <property type="evidence" value="ECO:0007669"/>
    <property type="project" value="UniProtKB-KW"/>
</dbReference>
<dbReference type="InterPro" id="IPR046341">
    <property type="entry name" value="SET_dom_sf"/>
</dbReference>
<evidence type="ECO:0000313" key="3">
    <source>
        <dbReference type="Proteomes" id="UP000254266"/>
    </source>
</evidence>
<keyword evidence="3" id="KW-1185">Reference proteome</keyword>
<proteinExistence type="predicted"/>
<dbReference type="PROSITE" id="PS50280">
    <property type="entry name" value="SET"/>
    <property type="match status" value="1"/>
</dbReference>
<dbReference type="Pfam" id="PF00856">
    <property type="entry name" value="SET"/>
    <property type="match status" value="1"/>
</dbReference>
<gene>
    <name evidence="2" type="ORF">DIZ80_10775</name>
</gene>
<sequence length="100" mass="11276">MTDELFVVKESDIHGKGLFASCNISEGDIIGIIKYNPVEEDGPYVLWVNETLGIQVDCDLKYINHNPEPNACYCEDLQVIAIKNIKTGDEITHDYGDDWI</sequence>
<dbReference type="Proteomes" id="UP000254266">
    <property type="component" value="Unassembled WGS sequence"/>
</dbReference>
<dbReference type="AlphaFoldDB" id="A0A370DD01"/>
<evidence type="ECO:0000313" key="2">
    <source>
        <dbReference type="EMBL" id="RDH82753.1"/>
    </source>
</evidence>
<protein>
    <submittedName>
        <fullName evidence="2">SET domain-containing protein-lysine N-methyltransferase</fullName>
    </submittedName>
</protein>
<feature type="domain" description="SET" evidence="1">
    <location>
        <begin position="4"/>
        <end position="96"/>
    </location>
</feature>
<reference evidence="2 3" key="1">
    <citation type="journal article" date="2018" name="ISME J.">
        <title>Endosymbiont genomes yield clues of tubeworm success.</title>
        <authorList>
            <person name="Li Y."/>
            <person name="Liles M.R."/>
            <person name="Halanych K.M."/>
        </authorList>
    </citation>
    <scope>NUCLEOTIDE SEQUENCE [LARGE SCALE GENOMIC DNA]</scope>
    <source>
        <strain evidence="2">A1464</strain>
    </source>
</reference>
<accession>A0A370DD01</accession>